<evidence type="ECO:0000313" key="2">
    <source>
        <dbReference type="Proteomes" id="UP000824120"/>
    </source>
</evidence>
<dbReference type="GO" id="GO:0008312">
    <property type="term" value="F:7S RNA binding"/>
    <property type="evidence" value="ECO:0007669"/>
    <property type="project" value="TreeGrafter"/>
</dbReference>
<accession>A0A9J6B2D6</accession>
<gene>
    <name evidence="1" type="ORF">H5410_002463</name>
</gene>
<comment type="caution">
    <text evidence="1">The sequence shown here is derived from an EMBL/GenBank/DDBJ whole genome shotgun (WGS) entry which is preliminary data.</text>
</comment>
<dbReference type="OrthoDB" id="5421607at2759"/>
<dbReference type="EMBL" id="JACXVP010000001">
    <property type="protein sequence ID" value="KAG5630746.1"/>
    <property type="molecule type" value="Genomic_DNA"/>
</dbReference>
<evidence type="ECO:0000313" key="1">
    <source>
        <dbReference type="EMBL" id="KAG5630746.1"/>
    </source>
</evidence>
<dbReference type="PANTHER" id="PTHR14094">
    <property type="entry name" value="SIGNAL RECOGNITION PARTICLE 72"/>
    <property type="match status" value="1"/>
</dbReference>
<dbReference type="GO" id="GO:0006614">
    <property type="term" value="P:SRP-dependent cotranslational protein targeting to membrane"/>
    <property type="evidence" value="ECO:0007669"/>
    <property type="project" value="InterPro"/>
</dbReference>
<dbReference type="GO" id="GO:0005786">
    <property type="term" value="C:signal recognition particle, endoplasmic reticulum targeting"/>
    <property type="evidence" value="ECO:0007669"/>
    <property type="project" value="TreeGrafter"/>
</dbReference>
<dbReference type="InterPro" id="IPR026270">
    <property type="entry name" value="SRP72"/>
</dbReference>
<sequence>MGKIWVDTHIQPINLVAGLVSAGRSSEVQGTLDSLRVKATSIFELAYNTACSLIEREKYKDVEQLLLSARRQV</sequence>
<proteinExistence type="predicted"/>
<reference evidence="1 2" key="1">
    <citation type="submission" date="2020-09" db="EMBL/GenBank/DDBJ databases">
        <title>De no assembly of potato wild relative species, Solanum commersonii.</title>
        <authorList>
            <person name="Cho K."/>
        </authorList>
    </citation>
    <scope>NUCLEOTIDE SEQUENCE [LARGE SCALE GENOMIC DNA]</scope>
    <source>
        <strain evidence="1">LZ3.2</strain>
        <tissue evidence="1">Leaf</tissue>
    </source>
</reference>
<protein>
    <submittedName>
        <fullName evidence="1">Uncharacterized protein</fullName>
    </submittedName>
</protein>
<organism evidence="1 2">
    <name type="scientific">Solanum commersonii</name>
    <name type="common">Commerson's wild potato</name>
    <name type="synonym">Commerson's nightshade</name>
    <dbReference type="NCBI Taxonomy" id="4109"/>
    <lineage>
        <taxon>Eukaryota</taxon>
        <taxon>Viridiplantae</taxon>
        <taxon>Streptophyta</taxon>
        <taxon>Embryophyta</taxon>
        <taxon>Tracheophyta</taxon>
        <taxon>Spermatophyta</taxon>
        <taxon>Magnoliopsida</taxon>
        <taxon>eudicotyledons</taxon>
        <taxon>Gunneridae</taxon>
        <taxon>Pentapetalae</taxon>
        <taxon>asterids</taxon>
        <taxon>lamiids</taxon>
        <taxon>Solanales</taxon>
        <taxon>Solanaceae</taxon>
        <taxon>Solanoideae</taxon>
        <taxon>Solaneae</taxon>
        <taxon>Solanum</taxon>
    </lineage>
</organism>
<dbReference type="GO" id="GO:0043022">
    <property type="term" value="F:ribosome binding"/>
    <property type="evidence" value="ECO:0007669"/>
    <property type="project" value="TreeGrafter"/>
</dbReference>
<dbReference type="PANTHER" id="PTHR14094:SF9">
    <property type="entry name" value="SIGNAL RECOGNITION PARTICLE SUBUNIT SRP72"/>
    <property type="match status" value="1"/>
</dbReference>
<name>A0A9J6B2D6_SOLCO</name>
<keyword evidence="2" id="KW-1185">Reference proteome</keyword>
<dbReference type="Proteomes" id="UP000824120">
    <property type="component" value="Chromosome 1"/>
</dbReference>
<dbReference type="AlphaFoldDB" id="A0A9J6B2D6"/>